<proteinExistence type="inferred from homology"/>
<dbReference type="SUPFAM" id="SSF53850">
    <property type="entry name" value="Periplasmic binding protein-like II"/>
    <property type="match status" value="1"/>
</dbReference>
<dbReference type="Gene3D" id="3.40.190.290">
    <property type="match status" value="1"/>
</dbReference>
<gene>
    <name evidence="6" type="ORF">H8S40_12585</name>
</gene>
<dbReference type="Pfam" id="PF03466">
    <property type="entry name" value="LysR_substrate"/>
    <property type="match status" value="1"/>
</dbReference>
<dbReference type="Pfam" id="PF00126">
    <property type="entry name" value="HTH_1"/>
    <property type="match status" value="1"/>
</dbReference>
<keyword evidence="4" id="KW-0804">Transcription</keyword>
<keyword evidence="7" id="KW-1185">Reference proteome</keyword>
<accession>A0ABR7GAC1</accession>
<evidence type="ECO:0000256" key="1">
    <source>
        <dbReference type="ARBA" id="ARBA00009437"/>
    </source>
</evidence>
<dbReference type="InterPro" id="IPR005119">
    <property type="entry name" value="LysR_subst-bd"/>
</dbReference>
<dbReference type="InterPro" id="IPR036390">
    <property type="entry name" value="WH_DNA-bd_sf"/>
</dbReference>
<comment type="similarity">
    <text evidence="1">Belongs to the LysR transcriptional regulatory family.</text>
</comment>
<dbReference type="PRINTS" id="PR00039">
    <property type="entry name" value="HTHLYSR"/>
</dbReference>
<dbReference type="PANTHER" id="PTHR30346">
    <property type="entry name" value="TRANSCRIPTIONAL DUAL REGULATOR HCAR-RELATED"/>
    <property type="match status" value="1"/>
</dbReference>
<dbReference type="PROSITE" id="PS50931">
    <property type="entry name" value="HTH_LYSR"/>
    <property type="match status" value="1"/>
</dbReference>
<feature type="domain" description="HTH lysR-type" evidence="5">
    <location>
        <begin position="1"/>
        <end position="58"/>
    </location>
</feature>
<dbReference type="RefSeq" id="WP_186865341.1">
    <property type="nucleotide sequence ID" value="NZ_JACOPE010000001.1"/>
</dbReference>
<sequence length="306" mass="34922">MTLQQLTYLVTVAECGNITEAAEQLFISQPSLSNAIHNLEKEMGVTAFVRSNKGVVVTREGEELLSYARMLLEQADIMKEHFGNEEKRVPKFSVSCQHYSFAVNAFVDVINQYNVEKYSFILRETQTGEIIDDVAQGKSELGILYLSEHNEDVLLKLLKKNELIFEELFVANPHVFISKEHPLAKKESLTIEDLRPYPYLVFEQGERNSFYFSEEFLSVLDFPKNIQVRDRATLFNLAIGLNGFTVSSGVLDQKLNGENIIARPLEMNCKMRIGMVRRKNMLLSRYAKAYIEAIKSLGTEFSGFFS</sequence>
<dbReference type="Gene3D" id="1.10.10.10">
    <property type="entry name" value="Winged helix-like DNA-binding domain superfamily/Winged helix DNA-binding domain"/>
    <property type="match status" value="1"/>
</dbReference>
<organism evidence="6 7">
    <name type="scientific">Ruminococcus hominis</name>
    <dbReference type="NCBI Taxonomy" id="2763065"/>
    <lineage>
        <taxon>Bacteria</taxon>
        <taxon>Bacillati</taxon>
        <taxon>Bacillota</taxon>
        <taxon>Clostridia</taxon>
        <taxon>Eubacteriales</taxon>
        <taxon>Oscillospiraceae</taxon>
        <taxon>Ruminococcus</taxon>
    </lineage>
</organism>
<keyword evidence="3" id="KW-0238">DNA-binding</keyword>
<evidence type="ECO:0000256" key="2">
    <source>
        <dbReference type="ARBA" id="ARBA00023015"/>
    </source>
</evidence>
<evidence type="ECO:0000256" key="3">
    <source>
        <dbReference type="ARBA" id="ARBA00023125"/>
    </source>
</evidence>
<protein>
    <submittedName>
        <fullName evidence="6">LysR family transcriptional regulator</fullName>
    </submittedName>
</protein>
<dbReference type="InterPro" id="IPR036388">
    <property type="entry name" value="WH-like_DNA-bd_sf"/>
</dbReference>
<evidence type="ECO:0000256" key="4">
    <source>
        <dbReference type="ARBA" id="ARBA00023163"/>
    </source>
</evidence>
<evidence type="ECO:0000313" key="6">
    <source>
        <dbReference type="EMBL" id="MBC5684364.1"/>
    </source>
</evidence>
<dbReference type="SUPFAM" id="SSF46785">
    <property type="entry name" value="Winged helix' DNA-binding domain"/>
    <property type="match status" value="1"/>
</dbReference>
<dbReference type="PANTHER" id="PTHR30346:SF0">
    <property type="entry name" value="HCA OPERON TRANSCRIPTIONAL ACTIVATOR HCAR"/>
    <property type="match status" value="1"/>
</dbReference>
<dbReference type="CDD" id="cd05466">
    <property type="entry name" value="PBP2_LTTR_substrate"/>
    <property type="match status" value="1"/>
</dbReference>
<reference evidence="6 7" key="1">
    <citation type="submission" date="2020-08" db="EMBL/GenBank/DDBJ databases">
        <title>Genome public.</title>
        <authorList>
            <person name="Liu C."/>
            <person name="Sun Q."/>
        </authorList>
    </citation>
    <scope>NUCLEOTIDE SEQUENCE [LARGE SCALE GENOMIC DNA]</scope>
    <source>
        <strain evidence="6 7">NSJ-13</strain>
    </source>
</reference>
<evidence type="ECO:0000313" key="7">
    <source>
        <dbReference type="Proteomes" id="UP000631576"/>
    </source>
</evidence>
<name>A0ABR7GAC1_9FIRM</name>
<dbReference type="InterPro" id="IPR000847">
    <property type="entry name" value="LysR_HTH_N"/>
</dbReference>
<dbReference type="Proteomes" id="UP000631576">
    <property type="component" value="Unassembled WGS sequence"/>
</dbReference>
<dbReference type="EMBL" id="JACOPE010000001">
    <property type="protein sequence ID" value="MBC5684364.1"/>
    <property type="molecule type" value="Genomic_DNA"/>
</dbReference>
<evidence type="ECO:0000259" key="5">
    <source>
        <dbReference type="PROSITE" id="PS50931"/>
    </source>
</evidence>
<comment type="caution">
    <text evidence="6">The sequence shown here is derived from an EMBL/GenBank/DDBJ whole genome shotgun (WGS) entry which is preliminary data.</text>
</comment>
<keyword evidence="2" id="KW-0805">Transcription regulation</keyword>